<reference evidence="5" key="1">
    <citation type="journal article" date="2019" name="Int. J. Syst. Evol. Microbiol.">
        <title>The Global Catalogue of Microorganisms (GCM) 10K type strain sequencing project: providing services to taxonomists for standard genome sequencing and annotation.</title>
        <authorList>
            <consortium name="The Broad Institute Genomics Platform"/>
            <consortium name="The Broad Institute Genome Sequencing Center for Infectious Disease"/>
            <person name="Wu L."/>
            <person name="Ma J."/>
        </authorList>
    </citation>
    <scope>NUCLEOTIDE SEQUENCE [LARGE SCALE GENOMIC DNA]</scope>
    <source>
        <strain evidence="5">CGMCC 4.7289</strain>
    </source>
</reference>
<dbReference type="EMBL" id="JBHSAY010000003">
    <property type="protein sequence ID" value="MFC4129285.1"/>
    <property type="molecule type" value="Genomic_DNA"/>
</dbReference>
<protein>
    <submittedName>
        <fullName evidence="4">Prepilin peptidase</fullName>
        <ecNumber evidence="4">3.4.23.43</ecNumber>
    </submittedName>
</protein>
<evidence type="ECO:0000313" key="5">
    <source>
        <dbReference type="Proteomes" id="UP001595816"/>
    </source>
</evidence>
<feature type="transmembrane region" description="Helical" evidence="2">
    <location>
        <begin position="221"/>
        <end position="238"/>
    </location>
</feature>
<accession>A0ABV8LEG2</accession>
<dbReference type="InterPro" id="IPR050882">
    <property type="entry name" value="Prepilin_peptidase/N-MTase"/>
</dbReference>
<feature type="transmembrane region" description="Helical" evidence="2">
    <location>
        <begin position="146"/>
        <end position="166"/>
    </location>
</feature>
<comment type="similarity">
    <text evidence="1">Belongs to the peptidase A24 family.</text>
</comment>
<keyword evidence="4" id="KW-0378">Hydrolase</keyword>
<evidence type="ECO:0000313" key="4">
    <source>
        <dbReference type="EMBL" id="MFC4129285.1"/>
    </source>
</evidence>
<name>A0ABV8LEG2_9ACTN</name>
<dbReference type="EC" id="3.4.23.43" evidence="4"/>
<dbReference type="RefSeq" id="WP_253759107.1">
    <property type="nucleotide sequence ID" value="NZ_JAMZDZ010000001.1"/>
</dbReference>
<evidence type="ECO:0000256" key="1">
    <source>
        <dbReference type="ARBA" id="ARBA00005801"/>
    </source>
</evidence>
<dbReference type="PANTHER" id="PTHR30487:SF0">
    <property type="entry name" value="PREPILIN LEADER PEPTIDASE_N-METHYLTRANSFERASE-RELATED"/>
    <property type="match status" value="1"/>
</dbReference>
<feature type="domain" description="Prepilin type IV endopeptidase peptidase" evidence="3">
    <location>
        <begin position="96"/>
        <end position="200"/>
    </location>
</feature>
<dbReference type="Gene3D" id="1.20.120.1220">
    <property type="match status" value="1"/>
</dbReference>
<feature type="transmembrane region" description="Helical" evidence="2">
    <location>
        <begin position="75"/>
        <end position="106"/>
    </location>
</feature>
<keyword evidence="2" id="KW-0472">Membrane</keyword>
<gene>
    <name evidence="4" type="ORF">ACFOZ4_01500</name>
</gene>
<keyword evidence="2" id="KW-0812">Transmembrane</keyword>
<dbReference type="GO" id="GO:0004190">
    <property type="term" value="F:aspartic-type endopeptidase activity"/>
    <property type="evidence" value="ECO:0007669"/>
    <property type="project" value="UniProtKB-EC"/>
</dbReference>
<keyword evidence="5" id="KW-1185">Reference proteome</keyword>
<keyword evidence="2" id="KW-1133">Transmembrane helix</keyword>
<feature type="transmembrane region" description="Helical" evidence="2">
    <location>
        <begin position="118"/>
        <end position="140"/>
    </location>
</feature>
<dbReference type="InterPro" id="IPR000045">
    <property type="entry name" value="Prepilin_IV_endopep_pep"/>
</dbReference>
<evidence type="ECO:0000256" key="2">
    <source>
        <dbReference type="SAM" id="Phobius"/>
    </source>
</evidence>
<sequence>MSSTSVALSGLAGGVGGLLTAWPAYRFSVPWGEPSRTACAGCGSGITSWVRLKHRCAGCGTASAVHPVWTALAGAAAFALLAWALPVSFLLLACLFVAAMGVLMSVVDLKVQRLPDPLMLVTFVGTAVLLTLHAVATGTWPEYARGWLGGLALLLAYLVFAVLPGAPMGLGDVKLAGVLGLVLGYLGWPAVVFGAILPFLVNAPFAVVALIRRGRKARSPFGPALLLGWLAAVVLAAHQ</sequence>
<evidence type="ECO:0000259" key="3">
    <source>
        <dbReference type="Pfam" id="PF01478"/>
    </source>
</evidence>
<proteinExistence type="inferred from homology"/>
<dbReference type="PANTHER" id="PTHR30487">
    <property type="entry name" value="TYPE 4 PREPILIN-LIKE PROTEINS LEADER PEPTIDE-PROCESSING ENZYME"/>
    <property type="match status" value="1"/>
</dbReference>
<comment type="caution">
    <text evidence="4">The sequence shown here is derived from an EMBL/GenBank/DDBJ whole genome shotgun (WGS) entry which is preliminary data.</text>
</comment>
<organism evidence="4 5">
    <name type="scientific">Hamadaea flava</name>
    <dbReference type="NCBI Taxonomy" id="1742688"/>
    <lineage>
        <taxon>Bacteria</taxon>
        <taxon>Bacillati</taxon>
        <taxon>Actinomycetota</taxon>
        <taxon>Actinomycetes</taxon>
        <taxon>Micromonosporales</taxon>
        <taxon>Micromonosporaceae</taxon>
        <taxon>Hamadaea</taxon>
    </lineage>
</organism>
<feature type="transmembrane region" description="Helical" evidence="2">
    <location>
        <begin position="178"/>
        <end position="201"/>
    </location>
</feature>
<dbReference type="Proteomes" id="UP001595816">
    <property type="component" value="Unassembled WGS sequence"/>
</dbReference>
<dbReference type="Pfam" id="PF01478">
    <property type="entry name" value="Peptidase_A24"/>
    <property type="match status" value="1"/>
</dbReference>